<evidence type="ECO:0000313" key="3">
    <source>
        <dbReference type="Proteomes" id="UP000000770"/>
    </source>
</evidence>
<dbReference type="InterPro" id="IPR027417">
    <property type="entry name" value="P-loop_NTPase"/>
</dbReference>
<accession>A9KUQ1</accession>
<dbReference type="PANTHER" id="PTHR43581">
    <property type="entry name" value="ATP/GTP PHOSPHATASE"/>
    <property type="match status" value="1"/>
</dbReference>
<evidence type="ECO:0000259" key="1">
    <source>
        <dbReference type="Pfam" id="PF13304"/>
    </source>
</evidence>
<feature type="domain" description="ATPase AAA-type core" evidence="1">
    <location>
        <begin position="29"/>
        <end position="345"/>
    </location>
</feature>
<sequence length="453" mass="51220">MNIQNLKIHNFRSISKLDLNLGTENRVVCFVGENGSAKTSILSLIAEAIVSKTKLKFPDFSPTQHNGKRYRMMCKSEINRDSNFYSVELNYSNIENQSYQFKKLVGRQKNLPVTEYQDVIQGISLTHEYYSEYSSLSNLEYSKDYLASNIFLIRPSTRYEKDRFEVSEADTKTPSYSVGEQYKSEMPYPFTVSHAGENIQSIVLDMIFDATIGYNDAGLAFSKITHILKQITGKEFGNLQVSQSPYRQVVSSSIGPISSFSQGELDLLVTVASILSRQLFHFRYYTEDQKKDSGLNTLFDIPGIVLVDEIDLHLHPRAQESYIKTLTDIFPNIQFIITTHSPFVVRGLPNHSKVVNLPSGRVFDENFKAMDIDSITNIIFGYDGGFSEAVKDKLSQFKNALVLEDPDVQLLQELYSELSSSGSAKEELLLYLASYADEKLINTVKGKADAESR</sequence>
<proteinExistence type="predicted"/>
<dbReference type="KEGG" id="sbn:Sbal195_2903"/>
<reference evidence="2 3" key="1">
    <citation type="submission" date="2007-11" db="EMBL/GenBank/DDBJ databases">
        <title>Complete sequence of chromosome of Shewanella baltica OS195.</title>
        <authorList>
            <consortium name="US DOE Joint Genome Institute"/>
            <person name="Copeland A."/>
            <person name="Lucas S."/>
            <person name="Lapidus A."/>
            <person name="Barry K."/>
            <person name="Glavina del Rio T."/>
            <person name="Dalin E."/>
            <person name="Tice H."/>
            <person name="Pitluck S."/>
            <person name="Chain P."/>
            <person name="Malfatti S."/>
            <person name="Shin M."/>
            <person name="Vergez L."/>
            <person name="Schmutz J."/>
            <person name="Larimer F."/>
            <person name="Land M."/>
            <person name="Hauser L."/>
            <person name="Kyrpides N."/>
            <person name="Kim E."/>
            <person name="Brettar I."/>
            <person name="Rodrigues J."/>
            <person name="Konstantinidis K."/>
            <person name="Klappenbach J."/>
            <person name="Hofle M."/>
            <person name="Tiedje J."/>
            <person name="Richardson P."/>
        </authorList>
    </citation>
    <scope>NUCLEOTIDE SEQUENCE [LARGE SCALE GENOMIC DNA]</scope>
    <source>
        <strain evidence="2 3">OS195</strain>
    </source>
</reference>
<organism evidence="2 3">
    <name type="scientific">Shewanella baltica (strain OS195)</name>
    <dbReference type="NCBI Taxonomy" id="399599"/>
    <lineage>
        <taxon>Bacteria</taxon>
        <taxon>Pseudomonadati</taxon>
        <taxon>Pseudomonadota</taxon>
        <taxon>Gammaproteobacteria</taxon>
        <taxon>Alteromonadales</taxon>
        <taxon>Shewanellaceae</taxon>
        <taxon>Shewanella</taxon>
    </lineage>
</organism>
<dbReference type="GO" id="GO:0006302">
    <property type="term" value="P:double-strand break repair"/>
    <property type="evidence" value="ECO:0007669"/>
    <property type="project" value="InterPro"/>
</dbReference>
<dbReference type="Gene3D" id="3.40.50.300">
    <property type="entry name" value="P-loop containing nucleotide triphosphate hydrolases"/>
    <property type="match status" value="2"/>
</dbReference>
<keyword evidence="2" id="KW-0547">Nucleotide-binding</keyword>
<evidence type="ECO:0000313" key="2">
    <source>
        <dbReference type="EMBL" id="ABX50069.1"/>
    </source>
</evidence>
<dbReference type="Proteomes" id="UP000000770">
    <property type="component" value="Chromosome"/>
</dbReference>
<dbReference type="RefSeq" id="WP_012197327.1">
    <property type="nucleotide sequence ID" value="NC_009997.1"/>
</dbReference>
<dbReference type="PANTHER" id="PTHR43581:SF2">
    <property type="entry name" value="EXCINUCLEASE ATPASE SUBUNIT"/>
    <property type="match status" value="1"/>
</dbReference>
<dbReference type="HOGENOM" id="CLU_690073_0_0_6"/>
<dbReference type="InterPro" id="IPR051396">
    <property type="entry name" value="Bact_Antivir_Def_Nuclease"/>
</dbReference>
<dbReference type="EMBL" id="CP000891">
    <property type="protein sequence ID" value="ABX50069.1"/>
    <property type="molecule type" value="Genomic_DNA"/>
</dbReference>
<dbReference type="GO" id="GO:0016887">
    <property type="term" value="F:ATP hydrolysis activity"/>
    <property type="evidence" value="ECO:0007669"/>
    <property type="project" value="InterPro"/>
</dbReference>
<gene>
    <name evidence="2" type="ordered locus">Sbal195_2903</name>
</gene>
<dbReference type="SUPFAM" id="SSF52540">
    <property type="entry name" value="P-loop containing nucleoside triphosphate hydrolases"/>
    <property type="match status" value="1"/>
</dbReference>
<dbReference type="GO" id="GO:0005524">
    <property type="term" value="F:ATP binding"/>
    <property type="evidence" value="ECO:0007669"/>
    <property type="project" value="UniProtKB-KW"/>
</dbReference>
<name>A9KUQ1_SHEB9</name>
<keyword evidence="2" id="KW-0067">ATP-binding</keyword>
<dbReference type="InterPro" id="IPR003959">
    <property type="entry name" value="ATPase_AAA_core"/>
</dbReference>
<dbReference type="AlphaFoldDB" id="A9KUQ1"/>
<dbReference type="Pfam" id="PF13304">
    <property type="entry name" value="AAA_21"/>
    <property type="match status" value="1"/>
</dbReference>
<protein>
    <submittedName>
        <fullName evidence="2">ATP-binding protein involved in virulence-like protein</fullName>
    </submittedName>
</protein>